<dbReference type="Proteomes" id="UP001172159">
    <property type="component" value="Unassembled WGS sequence"/>
</dbReference>
<organism evidence="3 4">
    <name type="scientific">Apiosordaria backusii</name>
    <dbReference type="NCBI Taxonomy" id="314023"/>
    <lineage>
        <taxon>Eukaryota</taxon>
        <taxon>Fungi</taxon>
        <taxon>Dikarya</taxon>
        <taxon>Ascomycota</taxon>
        <taxon>Pezizomycotina</taxon>
        <taxon>Sordariomycetes</taxon>
        <taxon>Sordariomycetidae</taxon>
        <taxon>Sordariales</taxon>
        <taxon>Lasiosphaeriaceae</taxon>
        <taxon>Apiosordaria</taxon>
    </lineage>
</organism>
<feature type="domain" description="C2H2-type" evidence="2">
    <location>
        <begin position="268"/>
        <end position="296"/>
    </location>
</feature>
<gene>
    <name evidence="3" type="ORF">B0T21DRAFT_378961</name>
</gene>
<evidence type="ECO:0000313" key="4">
    <source>
        <dbReference type="Proteomes" id="UP001172159"/>
    </source>
</evidence>
<keyword evidence="1" id="KW-0862">Zinc</keyword>
<reference evidence="3" key="1">
    <citation type="submission" date="2023-06" db="EMBL/GenBank/DDBJ databases">
        <title>Genome-scale phylogeny and comparative genomics of the fungal order Sordariales.</title>
        <authorList>
            <consortium name="Lawrence Berkeley National Laboratory"/>
            <person name="Hensen N."/>
            <person name="Bonometti L."/>
            <person name="Westerberg I."/>
            <person name="Brannstrom I.O."/>
            <person name="Guillou S."/>
            <person name="Cros-Aarteil S."/>
            <person name="Calhoun S."/>
            <person name="Haridas S."/>
            <person name="Kuo A."/>
            <person name="Mondo S."/>
            <person name="Pangilinan J."/>
            <person name="Riley R."/>
            <person name="Labutti K."/>
            <person name="Andreopoulos B."/>
            <person name="Lipzen A."/>
            <person name="Chen C."/>
            <person name="Yanf M."/>
            <person name="Daum C."/>
            <person name="Ng V."/>
            <person name="Clum A."/>
            <person name="Steindorff A."/>
            <person name="Ohm R."/>
            <person name="Martin F."/>
            <person name="Silar P."/>
            <person name="Natvig D."/>
            <person name="Lalanne C."/>
            <person name="Gautier V."/>
            <person name="Ament-Velasquez S.L."/>
            <person name="Kruys A."/>
            <person name="Hutchinson M.I."/>
            <person name="Powell A.J."/>
            <person name="Barry K."/>
            <person name="Miller A.N."/>
            <person name="Grigoriev I.V."/>
            <person name="Debuchy R."/>
            <person name="Gladieux P."/>
            <person name="Thoren M.H."/>
            <person name="Johannesson H."/>
        </authorList>
    </citation>
    <scope>NUCLEOTIDE SEQUENCE</scope>
    <source>
        <strain evidence="3">CBS 540.89</strain>
    </source>
</reference>
<protein>
    <recommendedName>
        <fullName evidence="2">C2H2-type domain-containing protein</fullName>
    </recommendedName>
</protein>
<keyword evidence="1" id="KW-0479">Metal-binding</keyword>
<dbReference type="PROSITE" id="PS00028">
    <property type="entry name" value="ZINC_FINGER_C2H2_1"/>
    <property type="match status" value="1"/>
</dbReference>
<proteinExistence type="predicted"/>
<name>A0AA39ZQ05_9PEZI</name>
<keyword evidence="1" id="KW-0863">Zinc-finger</keyword>
<comment type="caution">
    <text evidence="3">The sequence shown here is derived from an EMBL/GenBank/DDBJ whole genome shotgun (WGS) entry which is preliminary data.</text>
</comment>
<dbReference type="EMBL" id="JAUKTV010000028">
    <property type="protein sequence ID" value="KAK0701443.1"/>
    <property type="molecule type" value="Genomic_DNA"/>
</dbReference>
<keyword evidence="4" id="KW-1185">Reference proteome</keyword>
<sequence>MSTPSLLGVPLEVRELVYRMLISDDSNQVRLVPDQKCDRAYGCNSCFTLGLCCHQLCDEVCAFAGRHTIRISTRHDSKNLYGSVPCLCGFRTFRPCIRVDINPFQDRGTIPGLYKALLSLSQSLGTAPGLPQVEVRFEGILPRRTPPLWLNELDLERAPVHMMVLLTPFAILHGVKSGRVSIVGGPLNDPWENHCVLTAFASRVCRSMGRRQGSDPRLVELAASLGIALDEKIIMNEQRLSHLVGLGLYRRRVLGSPPNDSILAGLKYMCSVCGNRFQSRSQIMSHADIFHDGGWAMDLSEAS</sequence>
<evidence type="ECO:0000256" key="1">
    <source>
        <dbReference type="PROSITE-ProRule" id="PRU00042"/>
    </source>
</evidence>
<dbReference type="GO" id="GO:0008270">
    <property type="term" value="F:zinc ion binding"/>
    <property type="evidence" value="ECO:0007669"/>
    <property type="project" value="UniProtKB-KW"/>
</dbReference>
<accession>A0AA39ZQ05</accession>
<dbReference type="InterPro" id="IPR013087">
    <property type="entry name" value="Znf_C2H2_type"/>
</dbReference>
<evidence type="ECO:0000259" key="2">
    <source>
        <dbReference type="PROSITE" id="PS50157"/>
    </source>
</evidence>
<dbReference type="PROSITE" id="PS50157">
    <property type="entry name" value="ZINC_FINGER_C2H2_2"/>
    <property type="match status" value="1"/>
</dbReference>
<evidence type="ECO:0000313" key="3">
    <source>
        <dbReference type="EMBL" id="KAK0701443.1"/>
    </source>
</evidence>
<dbReference type="AlphaFoldDB" id="A0AA39ZQ05"/>